<evidence type="ECO:0000256" key="6">
    <source>
        <dbReference type="ARBA" id="ARBA00023012"/>
    </source>
</evidence>
<gene>
    <name evidence="10" type="ORF">KME25_23470</name>
</gene>
<dbReference type="InterPro" id="IPR000014">
    <property type="entry name" value="PAS"/>
</dbReference>
<dbReference type="SUPFAM" id="SSF55874">
    <property type="entry name" value="ATPase domain of HSP90 chaperone/DNA topoisomerase II/histidine kinase"/>
    <property type="match status" value="1"/>
</dbReference>
<proteinExistence type="predicted"/>
<dbReference type="InterPro" id="IPR003018">
    <property type="entry name" value="GAF"/>
</dbReference>
<dbReference type="Gene3D" id="3.30.450.40">
    <property type="match status" value="1"/>
</dbReference>
<dbReference type="InterPro" id="IPR001610">
    <property type="entry name" value="PAC"/>
</dbReference>
<dbReference type="SUPFAM" id="SSF55781">
    <property type="entry name" value="GAF domain-like"/>
    <property type="match status" value="1"/>
</dbReference>
<dbReference type="InterPro" id="IPR013767">
    <property type="entry name" value="PAS_fold"/>
</dbReference>
<sequence>MEPLSDTERIAALQARNAELELELQQVEETLRKQAEVTTEKALSLLRTTLEATADGILAINAQGSVTHFNRNLVELWQVPESIITWQADWQLLPFLQEQLKDSEAFLSQVKAEYAQLDLESHSFLEFKDGRVFERYSKPQVLGEDIIGRVISYRDITSLKEVEAALRQSEERFSKAFRANPISSAISTLSEGRILDINDSFLNLVGYSREEVIGRNISELNLYADESDREVASPWEHRDRVRQLLQQQQGIRGFEFRYRTKSGEIRDGIASFEVVNLGGELCLLSQVCDVTDRKRVETELQQSQRLLQEIIDAAPMRIYLKDLQGRYLIYNRHCESVTGLCWKQVIGKTDRELFELEIANQFQSNDHAALEAGQAITIERNLQEADGIHTYLTIKFPVFDADGNPYGVCGISTDISDRKRIEEELHQSEERFSKAFRVNPAATTITTIADGRYIDVNDSFLRLLGFNREEVIGKTSVELGLWVRERSQVMRHYIQQLQHEPIHELEIQFRNKSGEIRDGITSTVLIDLNGEMCILAQLYDVTDCKRAEAALKYRLDFEALLTNISTQFINLKATEVDQAINQALQEIGEFAQVDRACIFLISNERFFNTHQWFADGIPPLVYPQQGLALETIPDTVEQLRQFKTIHTPRVADLPEPRKSLSESFEVKSYIAVPIAYEGCLIGSLAFNSIRTSKTWSDEDAALLRALANIFANALMRKHSEEVLRESEERFRQLAENVNAVFWMSSIDGQQSLYVSPAYEKIWGRSVQSLYEGDVQDWLNTIHPDDLAQVLTSRERQNRGEVIEKVFRIIKPDDSIRWIRDRAFPICDPQGRLYRVAGISDDITDRKLAEDALRESEAKLNAILDSAIAVIVRFQVFANLDWKFEFISSAAEILYGYTPQELMADRNLWISRVLPEDLENVIVPSYENIFVERTAQLEYRLRHKDGSLRWFSMTMFPQRDETTDSWVVTSVETDISDRKLVEEQLEASLREKEVLLKEVHHRVKNNLQVVSSLLDLQSQRIQEPQVLEVFQNSQSRVRSMALIHEKLYQSKSLSRVNFADYIESLAMHLIQNYAVDPDRISLQLNLEPILLNLDTAIPCGLILNELVSNALKHGFPGNTGGTIWISLCSVGTSVSCDGGDDFELVIGNNGVKLPELPDFSRAKSLGLQLVRVLIQQLEGQIEVSQSQGTEFKLRFRELEHLIT</sequence>
<dbReference type="SMART" id="SM00387">
    <property type="entry name" value="HATPase_c"/>
    <property type="match status" value="1"/>
</dbReference>
<evidence type="ECO:0000256" key="5">
    <source>
        <dbReference type="ARBA" id="ARBA00022840"/>
    </source>
</evidence>
<dbReference type="PANTHER" id="PTHR43065">
    <property type="entry name" value="SENSOR HISTIDINE KINASE"/>
    <property type="match status" value="1"/>
</dbReference>
<name>A0A951PRG1_9CYAN</name>
<dbReference type="Pfam" id="PF08448">
    <property type="entry name" value="PAS_4"/>
    <property type="match status" value="1"/>
</dbReference>
<protein>
    <submittedName>
        <fullName evidence="10">PAS domain S-box protein</fullName>
    </submittedName>
</protein>
<keyword evidence="7" id="KW-0175">Coiled coil</keyword>
<dbReference type="InterPro" id="IPR013656">
    <property type="entry name" value="PAS_4"/>
</dbReference>
<feature type="domain" description="PAS" evidence="8">
    <location>
        <begin position="169"/>
        <end position="248"/>
    </location>
</feature>
<dbReference type="SMART" id="SM00086">
    <property type="entry name" value="PAC"/>
    <property type="match status" value="5"/>
</dbReference>
<dbReference type="Pfam" id="PF00989">
    <property type="entry name" value="PAS"/>
    <property type="match status" value="1"/>
</dbReference>
<dbReference type="InterPro" id="IPR013655">
    <property type="entry name" value="PAS_fold_3"/>
</dbReference>
<dbReference type="NCBIfam" id="TIGR00229">
    <property type="entry name" value="sensory_box"/>
    <property type="match status" value="5"/>
</dbReference>
<dbReference type="Pfam" id="PF07568">
    <property type="entry name" value="HisKA_2"/>
    <property type="match status" value="1"/>
</dbReference>
<dbReference type="InterPro" id="IPR029016">
    <property type="entry name" value="GAF-like_dom_sf"/>
</dbReference>
<dbReference type="Pfam" id="PF08447">
    <property type="entry name" value="PAS_3"/>
    <property type="match status" value="2"/>
</dbReference>
<evidence type="ECO:0000256" key="3">
    <source>
        <dbReference type="ARBA" id="ARBA00022741"/>
    </source>
</evidence>
<feature type="domain" description="PAC" evidence="9">
    <location>
        <begin position="802"/>
        <end position="854"/>
    </location>
</feature>
<feature type="domain" description="PAS" evidence="8">
    <location>
        <begin position="726"/>
        <end position="800"/>
    </location>
</feature>
<feature type="domain" description="PAC" evidence="9">
    <location>
        <begin position="934"/>
        <end position="986"/>
    </location>
</feature>
<evidence type="ECO:0000259" key="8">
    <source>
        <dbReference type="PROSITE" id="PS50112"/>
    </source>
</evidence>
<dbReference type="Gene3D" id="3.30.450.20">
    <property type="entry name" value="PAS domain"/>
    <property type="match status" value="6"/>
</dbReference>
<evidence type="ECO:0000256" key="1">
    <source>
        <dbReference type="ARBA" id="ARBA00022553"/>
    </source>
</evidence>
<dbReference type="InterPro" id="IPR035965">
    <property type="entry name" value="PAS-like_dom_sf"/>
</dbReference>
<feature type="domain" description="PAS" evidence="8">
    <location>
        <begin position="855"/>
        <end position="920"/>
    </location>
</feature>
<keyword evidence="5" id="KW-0067">ATP-binding</keyword>
<reference evidence="10" key="1">
    <citation type="submission" date="2021-05" db="EMBL/GenBank/DDBJ databases">
        <authorList>
            <person name="Pietrasiak N."/>
            <person name="Ward R."/>
            <person name="Stajich J.E."/>
            <person name="Kurbessoian T."/>
        </authorList>
    </citation>
    <scope>NUCLEOTIDE SEQUENCE</scope>
    <source>
        <strain evidence="10">CPER-KK1</strain>
    </source>
</reference>
<reference evidence="10" key="2">
    <citation type="journal article" date="2022" name="Microbiol. Resour. Announc.">
        <title>Metagenome Sequencing to Explore Phylogenomics of Terrestrial Cyanobacteria.</title>
        <authorList>
            <person name="Ward R.D."/>
            <person name="Stajich J.E."/>
            <person name="Johansen J.R."/>
            <person name="Huntemann M."/>
            <person name="Clum A."/>
            <person name="Foster B."/>
            <person name="Foster B."/>
            <person name="Roux S."/>
            <person name="Palaniappan K."/>
            <person name="Varghese N."/>
            <person name="Mukherjee S."/>
            <person name="Reddy T.B.K."/>
            <person name="Daum C."/>
            <person name="Copeland A."/>
            <person name="Chen I.A."/>
            <person name="Ivanova N.N."/>
            <person name="Kyrpides N.C."/>
            <person name="Shapiro N."/>
            <person name="Eloe-Fadrosh E.A."/>
            <person name="Pietrasiak N."/>
        </authorList>
    </citation>
    <scope>NUCLEOTIDE SEQUENCE</scope>
    <source>
        <strain evidence="10">CPER-KK1</strain>
    </source>
</reference>
<dbReference type="SUPFAM" id="SSF55785">
    <property type="entry name" value="PYP-like sensor domain (PAS domain)"/>
    <property type="match status" value="6"/>
</dbReference>
<keyword evidence="2" id="KW-0808">Transferase</keyword>
<comment type="caution">
    <text evidence="10">The sequence shown here is derived from an EMBL/GenBank/DDBJ whole genome shotgun (WGS) entry which is preliminary data.</text>
</comment>
<evidence type="ECO:0000256" key="2">
    <source>
        <dbReference type="ARBA" id="ARBA00022679"/>
    </source>
</evidence>
<dbReference type="EMBL" id="JAHHIF010000040">
    <property type="protein sequence ID" value="MBW4547373.1"/>
    <property type="molecule type" value="Genomic_DNA"/>
</dbReference>
<organism evidence="10 11">
    <name type="scientific">Symplocastrum torsivum CPER-KK1</name>
    <dbReference type="NCBI Taxonomy" id="450513"/>
    <lineage>
        <taxon>Bacteria</taxon>
        <taxon>Bacillati</taxon>
        <taxon>Cyanobacteriota</taxon>
        <taxon>Cyanophyceae</taxon>
        <taxon>Oscillatoriophycideae</taxon>
        <taxon>Oscillatoriales</taxon>
        <taxon>Microcoleaceae</taxon>
        <taxon>Symplocastrum</taxon>
    </lineage>
</organism>
<dbReference type="PANTHER" id="PTHR43065:SF23">
    <property type="entry name" value="SENSOR HISTIDINE KINASE PDTAS"/>
    <property type="match status" value="1"/>
</dbReference>
<dbReference type="Proteomes" id="UP000753908">
    <property type="component" value="Unassembled WGS sequence"/>
</dbReference>
<dbReference type="Pfam" id="PF02518">
    <property type="entry name" value="HATPase_c"/>
    <property type="match status" value="1"/>
</dbReference>
<evidence type="ECO:0000259" key="9">
    <source>
        <dbReference type="PROSITE" id="PS50113"/>
    </source>
</evidence>
<dbReference type="CDD" id="cd00130">
    <property type="entry name" value="PAS"/>
    <property type="match status" value="5"/>
</dbReference>
<dbReference type="Pfam" id="PF01590">
    <property type="entry name" value="GAF"/>
    <property type="match status" value="1"/>
</dbReference>
<dbReference type="SMART" id="SM00065">
    <property type="entry name" value="GAF"/>
    <property type="match status" value="1"/>
</dbReference>
<dbReference type="PROSITE" id="PS50113">
    <property type="entry name" value="PAC"/>
    <property type="match status" value="3"/>
</dbReference>
<evidence type="ECO:0000313" key="10">
    <source>
        <dbReference type="EMBL" id="MBW4547373.1"/>
    </source>
</evidence>
<keyword evidence="4" id="KW-0418">Kinase</keyword>
<evidence type="ECO:0000256" key="4">
    <source>
        <dbReference type="ARBA" id="ARBA00022777"/>
    </source>
</evidence>
<feature type="domain" description="PAC" evidence="9">
    <location>
        <begin position="376"/>
        <end position="427"/>
    </location>
</feature>
<feature type="domain" description="PAS" evidence="8">
    <location>
        <begin position="428"/>
        <end position="477"/>
    </location>
</feature>
<dbReference type="InterPro" id="IPR000700">
    <property type="entry name" value="PAS-assoc_C"/>
</dbReference>
<dbReference type="Pfam" id="PF13426">
    <property type="entry name" value="PAS_9"/>
    <property type="match status" value="1"/>
</dbReference>
<evidence type="ECO:0000313" key="11">
    <source>
        <dbReference type="Proteomes" id="UP000753908"/>
    </source>
</evidence>
<dbReference type="InterPro" id="IPR036890">
    <property type="entry name" value="HATPase_C_sf"/>
</dbReference>
<dbReference type="SMART" id="SM00091">
    <property type="entry name" value="PAS"/>
    <property type="match status" value="6"/>
</dbReference>
<accession>A0A951PRG1</accession>
<evidence type="ECO:0000256" key="7">
    <source>
        <dbReference type="SAM" id="Coils"/>
    </source>
</evidence>
<keyword evidence="3" id="KW-0547">Nucleotide-binding</keyword>
<dbReference type="Gene3D" id="3.30.565.10">
    <property type="entry name" value="Histidine kinase-like ATPase, C-terminal domain"/>
    <property type="match status" value="1"/>
</dbReference>
<feature type="coiled-coil region" evidence="7">
    <location>
        <begin position="10"/>
        <end position="37"/>
    </location>
</feature>
<dbReference type="InterPro" id="IPR011495">
    <property type="entry name" value="Sig_transdc_His_kin_sub2_dim/P"/>
</dbReference>
<dbReference type="AlphaFoldDB" id="A0A951PRG1"/>
<keyword evidence="6" id="KW-0902">Two-component regulatory system</keyword>
<dbReference type="PROSITE" id="PS50112">
    <property type="entry name" value="PAS"/>
    <property type="match status" value="5"/>
</dbReference>
<keyword evidence="1" id="KW-0597">Phosphoprotein</keyword>
<dbReference type="InterPro" id="IPR003594">
    <property type="entry name" value="HATPase_dom"/>
</dbReference>
<feature type="domain" description="PAS" evidence="8">
    <location>
        <begin position="303"/>
        <end position="373"/>
    </location>
</feature>